<dbReference type="RefSeq" id="WP_245196453.1">
    <property type="nucleotide sequence ID" value="NZ_JAATJE010000001.1"/>
</dbReference>
<protein>
    <submittedName>
        <fullName evidence="2">Membrane protein YagU involved in acid resistance</fullName>
    </submittedName>
</protein>
<gene>
    <name evidence="2" type="ORF">GGR88_001218</name>
</gene>
<evidence type="ECO:0000256" key="1">
    <source>
        <dbReference type="SAM" id="SignalP"/>
    </source>
</evidence>
<reference evidence="2 3" key="1">
    <citation type="submission" date="2020-03" db="EMBL/GenBank/DDBJ databases">
        <title>Genomic Encyclopedia of Type Strains, Phase IV (KMG-IV): sequencing the most valuable type-strain genomes for metagenomic binning, comparative biology and taxonomic classification.</title>
        <authorList>
            <person name="Goeker M."/>
        </authorList>
    </citation>
    <scope>NUCLEOTIDE SEQUENCE [LARGE SCALE GENOMIC DNA]</scope>
    <source>
        <strain evidence="2 3">DSM 27651</strain>
    </source>
</reference>
<evidence type="ECO:0000313" key="2">
    <source>
        <dbReference type="EMBL" id="NJC33744.1"/>
    </source>
</evidence>
<keyword evidence="3" id="KW-1185">Reference proteome</keyword>
<feature type="chain" id="PRO_5047268680" evidence="1">
    <location>
        <begin position="38"/>
        <end position="172"/>
    </location>
</feature>
<name>A0ABX0XLQ2_9SPHN</name>
<comment type="caution">
    <text evidence="2">The sequence shown here is derived from an EMBL/GenBank/DDBJ whole genome shotgun (WGS) entry which is preliminary data.</text>
</comment>
<keyword evidence="1" id="KW-0732">Signal</keyword>
<feature type="signal peptide" evidence="1">
    <location>
        <begin position="1"/>
        <end position="37"/>
    </location>
</feature>
<dbReference type="EMBL" id="JAATJE010000001">
    <property type="protein sequence ID" value="NJC33744.1"/>
    <property type="molecule type" value="Genomic_DNA"/>
</dbReference>
<evidence type="ECO:0000313" key="3">
    <source>
        <dbReference type="Proteomes" id="UP000734218"/>
    </source>
</evidence>
<sequence length="172" mass="17225">MMADTTAVTRKPNLLAGALAGLAAGLVASFAMSQAQAIAGKLGLDPSADSDEDPATVKAAQAVSRSARGMELQDPSSKELAGSAVHYVTGTLLGVAYGIAAEYRPETTVGAGTAFGLGTSLLLDEAAVPAVGLSAPPTEIDAGTHAFGLASHIVFGLAAEGTRKLVRDLFDD</sequence>
<organism evidence="2 3">
    <name type="scientific">Sphingomonas jejuensis</name>
    <dbReference type="NCBI Taxonomy" id="904715"/>
    <lineage>
        <taxon>Bacteria</taxon>
        <taxon>Pseudomonadati</taxon>
        <taxon>Pseudomonadota</taxon>
        <taxon>Alphaproteobacteria</taxon>
        <taxon>Sphingomonadales</taxon>
        <taxon>Sphingomonadaceae</taxon>
        <taxon>Sphingomonas</taxon>
    </lineage>
</organism>
<proteinExistence type="predicted"/>
<dbReference type="Proteomes" id="UP000734218">
    <property type="component" value="Unassembled WGS sequence"/>
</dbReference>
<accession>A0ABX0XLQ2</accession>